<gene>
    <name evidence="1" type="ORF">CI610_00688</name>
</gene>
<organism evidence="1">
    <name type="scientific">invertebrate metagenome</name>
    <dbReference type="NCBI Taxonomy" id="1711999"/>
    <lineage>
        <taxon>unclassified sequences</taxon>
        <taxon>metagenomes</taxon>
        <taxon>organismal metagenomes</taxon>
    </lineage>
</organism>
<proteinExistence type="predicted"/>
<name>A0A2H9TAU5_9ZZZZ</name>
<accession>A0A2H9TAU5</accession>
<evidence type="ECO:0000313" key="1">
    <source>
        <dbReference type="EMBL" id="PJE80309.1"/>
    </source>
</evidence>
<protein>
    <submittedName>
        <fullName evidence="1">Uncharacterized protein</fullName>
    </submittedName>
</protein>
<dbReference type="EMBL" id="NSIT01000022">
    <property type="protein sequence ID" value="PJE80309.1"/>
    <property type="molecule type" value="Genomic_DNA"/>
</dbReference>
<comment type="caution">
    <text evidence="1">The sequence shown here is derived from an EMBL/GenBank/DDBJ whole genome shotgun (WGS) entry which is preliminary data.</text>
</comment>
<dbReference type="AlphaFoldDB" id="A0A2H9TAU5"/>
<sequence length="71" mass="8082">MEAGFFMDTENIAFSVNLLFFLNVVARWKVLWGSCDYLLGDTGQQDLCLWLWVLWLSGAKLLFDAWGSMAG</sequence>
<reference evidence="1" key="1">
    <citation type="journal article" date="2017" name="Appl. Environ. Microbiol.">
        <title>Molecular characterization of an Endozoicomonas-like organism causing infection in king scallop Pecten maximus L.</title>
        <authorList>
            <person name="Cano I."/>
            <person name="van Aerle R."/>
            <person name="Ross S."/>
            <person name="Verner-Jeffreys D.W."/>
            <person name="Paley R.K."/>
            <person name="Rimmer G."/>
            <person name="Ryder D."/>
            <person name="Hooper P."/>
            <person name="Stone D."/>
            <person name="Feist S.W."/>
        </authorList>
    </citation>
    <scope>NUCLEOTIDE SEQUENCE</scope>
</reference>